<sequence length="596" mass="67699">MALEKFSAVYHQLPLTDGDRYIRVLILHPGLRGSPISASMRLLSLGDGQNQEPYATLSYTWGDPAVKKPIILEHELFDVTINLYNALQHIRSPSRQIQIWVDALCINQQDIKERSSQVSLMNEVYELCEKVYIWLGCPDDDDAVTSNPFAIVEHFRDNQHFFSLPGYAWDRSRNQWICDTENPQFKLMWDSFSPVAESPWWTRAWTAQETILPSEALVMYGDWSISWTDIVTCRFNRVRHLNDYSGTCCGHAYEAVGRERIMPLDSVMGSVMIMESIRRKTGYIRSFSDVTRVFADRHCKDPRDKVYSLLSFVKGHEKSFLPDYEKSVADVYIEAFKYMLAEVDMSPFCLLGQGFNSTTCMGLPSWVRDFSKPLETKHQIRRAFEAYPLFNACGGRTGKAVVLDDNKLGLTGIQVDSVKDKSSISMTSASTDSCLQDCISDWVRTATMNGIMVSTKTVDQRFARVLCGGVIDGRDGPKGSWRLLEQDDHDLPDSTEWEDFLSGVGRALPRKYRVGMGTATDGQAFYVTQKGRMGLSSPDLEIDDEIWCIEGSKVPFILRRTDNPDFHRLIGDTYLEDVMHRQDKDGCVDGLPVVLV</sequence>
<protein>
    <submittedName>
        <fullName evidence="1">Heterokaryon incompatibility protein</fullName>
    </submittedName>
</protein>
<comment type="caution">
    <text evidence="1">The sequence shown here is derived from an EMBL/GenBank/DDBJ whole genome shotgun (WGS) entry which is preliminary data.</text>
</comment>
<dbReference type="Proteomes" id="UP000805649">
    <property type="component" value="Unassembled WGS sequence"/>
</dbReference>
<keyword evidence="2" id="KW-1185">Reference proteome</keyword>
<reference evidence="1 2" key="1">
    <citation type="journal article" date="2020" name="Phytopathology">
        <title>Genome Sequence Resources of Colletotrichum truncatum, C. plurivorum, C. musicola, and C. sojae: Four Species Pathogenic to Soybean (Glycine max).</title>
        <authorList>
            <person name="Rogerio F."/>
            <person name="Boufleur T.R."/>
            <person name="Ciampi-Guillardi M."/>
            <person name="Sukno S.A."/>
            <person name="Thon M.R."/>
            <person name="Massola Junior N.S."/>
            <person name="Baroncelli R."/>
        </authorList>
    </citation>
    <scope>NUCLEOTIDE SEQUENCE [LARGE SCALE GENOMIC DNA]</scope>
    <source>
        <strain evidence="1 2">CMES1059</strain>
    </source>
</reference>
<name>A0ACC3ZL38_COLTU</name>
<accession>A0ACC3ZL38</accession>
<proteinExistence type="predicted"/>
<gene>
    <name evidence="1" type="ORF">CTRU02_202687</name>
</gene>
<organism evidence="1 2">
    <name type="scientific">Colletotrichum truncatum</name>
    <name type="common">Anthracnose fungus</name>
    <name type="synonym">Colletotrichum capsici</name>
    <dbReference type="NCBI Taxonomy" id="5467"/>
    <lineage>
        <taxon>Eukaryota</taxon>
        <taxon>Fungi</taxon>
        <taxon>Dikarya</taxon>
        <taxon>Ascomycota</taxon>
        <taxon>Pezizomycotina</taxon>
        <taxon>Sordariomycetes</taxon>
        <taxon>Hypocreomycetidae</taxon>
        <taxon>Glomerellales</taxon>
        <taxon>Glomerellaceae</taxon>
        <taxon>Colletotrichum</taxon>
        <taxon>Colletotrichum truncatum species complex</taxon>
    </lineage>
</organism>
<dbReference type="EMBL" id="VUJX02000001">
    <property type="protein sequence ID" value="KAL0944800.1"/>
    <property type="molecule type" value="Genomic_DNA"/>
</dbReference>
<evidence type="ECO:0000313" key="1">
    <source>
        <dbReference type="EMBL" id="KAL0944800.1"/>
    </source>
</evidence>
<evidence type="ECO:0000313" key="2">
    <source>
        <dbReference type="Proteomes" id="UP000805649"/>
    </source>
</evidence>